<dbReference type="Proteomes" id="UP000326061">
    <property type="component" value="Chromosome"/>
</dbReference>
<evidence type="ECO:0000256" key="6">
    <source>
        <dbReference type="ARBA" id="ARBA00022737"/>
    </source>
</evidence>
<evidence type="ECO:0000256" key="10">
    <source>
        <dbReference type="ARBA" id="ARBA00023209"/>
    </source>
</evidence>
<evidence type="ECO:0000313" key="16">
    <source>
        <dbReference type="Proteomes" id="UP000326061"/>
    </source>
</evidence>
<keyword evidence="4" id="KW-0808">Transferase</keyword>
<keyword evidence="7 13" id="KW-1133">Transmembrane helix</keyword>
<dbReference type="RefSeq" id="WP_152299298.1">
    <property type="nucleotide sequence ID" value="NZ_CP041166.1"/>
</dbReference>
<evidence type="ECO:0000256" key="5">
    <source>
        <dbReference type="ARBA" id="ARBA00022692"/>
    </source>
</evidence>
<feature type="transmembrane region" description="Helical" evidence="13">
    <location>
        <begin position="12"/>
        <end position="31"/>
    </location>
</feature>
<keyword evidence="11" id="KW-1208">Phospholipid metabolism</keyword>
<evidence type="ECO:0000256" key="12">
    <source>
        <dbReference type="NCBIfam" id="TIGR04265"/>
    </source>
</evidence>
<evidence type="ECO:0000256" key="3">
    <source>
        <dbReference type="ARBA" id="ARBA00022516"/>
    </source>
</evidence>
<dbReference type="Gene3D" id="3.30.870.10">
    <property type="entry name" value="Endonuclease Chain A"/>
    <property type="match status" value="2"/>
</dbReference>
<feature type="domain" description="PLD phosphodiesterase" evidence="14">
    <location>
        <begin position="209"/>
        <end position="236"/>
    </location>
</feature>
<dbReference type="InterPro" id="IPR022924">
    <property type="entry name" value="Cardiolipin_synthase"/>
</dbReference>
<evidence type="ECO:0000259" key="14">
    <source>
        <dbReference type="PROSITE" id="PS50035"/>
    </source>
</evidence>
<keyword evidence="6" id="KW-0677">Repeat</keyword>
<dbReference type="PANTHER" id="PTHR21248">
    <property type="entry name" value="CARDIOLIPIN SYNTHASE"/>
    <property type="match status" value="1"/>
</dbReference>
<evidence type="ECO:0000313" key="15">
    <source>
        <dbReference type="EMBL" id="QFR43235.1"/>
    </source>
</evidence>
<evidence type="ECO:0000256" key="8">
    <source>
        <dbReference type="ARBA" id="ARBA00023098"/>
    </source>
</evidence>
<proteinExistence type="predicted"/>
<keyword evidence="2" id="KW-1003">Cell membrane</keyword>
<evidence type="ECO:0000256" key="2">
    <source>
        <dbReference type="ARBA" id="ARBA00022475"/>
    </source>
</evidence>
<name>A0AAJ4A3R0_9BACT</name>
<dbReference type="KEGG" id="suln:FJR47_04690"/>
<evidence type="ECO:0000256" key="11">
    <source>
        <dbReference type="ARBA" id="ARBA00023264"/>
    </source>
</evidence>
<feature type="domain" description="PLD phosphodiesterase" evidence="14">
    <location>
        <begin position="385"/>
        <end position="412"/>
    </location>
</feature>
<dbReference type="EMBL" id="CP041166">
    <property type="protein sequence ID" value="QFR43235.1"/>
    <property type="molecule type" value="Genomic_DNA"/>
</dbReference>
<gene>
    <name evidence="15" type="primary">cls</name>
    <name evidence="15" type="ORF">FJR47_04690</name>
</gene>
<dbReference type="InterPro" id="IPR025202">
    <property type="entry name" value="PLD-like_dom"/>
</dbReference>
<dbReference type="CDD" id="cd09162">
    <property type="entry name" value="PLDc_CLS_unchar1_2"/>
    <property type="match status" value="1"/>
</dbReference>
<evidence type="ECO:0000256" key="4">
    <source>
        <dbReference type="ARBA" id="ARBA00022679"/>
    </source>
</evidence>
<dbReference type="PROSITE" id="PS50035">
    <property type="entry name" value="PLD"/>
    <property type="match status" value="2"/>
</dbReference>
<evidence type="ECO:0000256" key="9">
    <source>
        <dbReference type="ARBA" id="ARBA00023136"/>
    </source>
</evidence>
<dbReference type="GO" id="GO:0008808">
    <property type="term" value="F:cardiolipin synthase activity"/>
    <property type="evidence" value="ECO:0007669"/>
    <property type="project" value="UniProtKB-UniRule"/>
</dbReference>
<reference evidence="16" key="1">
    <citation type="submission" date="2019-06" db="EMBL/GenBank/DDBJ databases">
        <title>Sulfurimonas gotlandica sp. nov., a chemoautotrophic and psychrotolerant epsilonproteobacterium isolated from a pelagic redoxcline, and an emended description of the genus Sulfurimonas.</title>
        <authorList>
            <person name="Wang S."/>
            <person name="Jiang L."/>
            <person name="Shao Z."/>
        </authorList>
    </citation>
    <scope>NUCLEOTIDE SEQUENCE [LARGE SCALE GENOMIC DNA]</scope>
    <source>
        <strain evidence="16">1-1N</strain>
    </source>
</reference>
<dbReference type="SMART" id="SM00155">
    <property type="entry name" value="PLDc"/>
    <property type="match status" value="2"/>
</dbReference>
<sequence length="468" mass="54485">MNEEIKSNITDIFLYHGLIFLTGLLIIIVLIHMLYNRRTPSSIIAWLLSIILIPYISIFLYFIIGSRKRKNRYKKENLVLKNKNTDNNIQNNIDRILRNYKIADAQRNEEFKLFLDAVQFYNEFLNCIQNAKQSIYISTFIFEYDKVTKEIIKALIKKAKEGVEIKILIDSIGSINLYLLQYRLRKLRNAGAKIEFFMPIFEMPFRNYINLRNHRKIYIFDNEKVLSGGANLSFEYLGPTYSKERWEDIMFSIVGPSVEQFFEIFASDWLYASQEKLTFAQNGKNREIDGDIFLQVVPSGPDMDKDTLYEVLLSAIYGAKEKIYIITPYFIPNNSLIQALIIAHHKGVDVKLITPKEANHTIVNLVRSSYMRELEEAGIKIYLYNGSLLHAKAMLFDSHSVMLGSVNFDNRSLFLNYEVVTFVYSGKIIKEVEIWTQKLISNSSFGTKNVSYGKRVFENLMRILAPQL</sequence>
<organism evidence="15 16">
    <name type="scientific">Sulfurimonas xiamenensis</name>
    <dbReference type="NCBI Taxonomy" id="2590021"/>
    <lineage>
        <taxon>Bacteria</taxon>
        <taxon>Pseudomonadati</taxon>
        <taxon>Campylobacterota</taxon>
        <taxon>Epsilonproteobacteria</taxon>
        <taxon>Campylobacterales</taxon>
        <taxon>Sulfurimonadaceae</taxon>
        <taxon>Sulfurimonas</taxon>
    </lineage>
</organism>
<keyword evidence="16" id="KW-1185">Reference proteome</keyword>
<dbReference type="InterPro" id="IPR001736">
    <property type="entry name" value="PLipase_D/transphosphatidylase"/>
</dbReference>
<dbReference type="NCBIfam" id="TIGR04265">
    <property type="entry name" value="bac_cardiolipin"/>
    <property type="match status" value="1"/>
</dbReference>
<evidence type="ECO:0000256" key="7">
    <source>
        <dbReference type="ARBA" id="ARBA00022989"/>
    </source>
</evidence>
<keyword evidence="10" id="KW-0594">Phospholipid biosynthesis</keyword>
<dbReference type="SUPFAM" id="SSF56024">
    <property type="entry name" value="Phospholipase D/nuclease"/>
    <property type="match status" value="2"/>
</dbReference>
<dbReference type="CDD" id="cd09156">
    <property type="entry name" value="PLDc_CLS_unchar1_1"/>
    <property type="match status" value="1"/>
</dbReference>
<keyword evidence="8" id="KW-0443">Lipid metabolism</keyword>
<dbReference type="GO" id="GO:0005886">
    <property type="term" value="C:plasma membrane"/>
    <property type="evidence" value="ECO:0007669"/>
    <property type="project" value="UniProtKB-SubCell"/>
</dbReference>
<protein>
    <recommendedName>
        <fullName evidence="12">Cardiolipin synthase</fullName>
        <ecNumber evidence="12">2.7.8.-</ecNumber>
    </recommendedName>
</protein>
<dbReference type="Pfam" id="PF13396">
    <property type="entry name" value="PLDc_N"/>
    <property type="match status" value="1"/>
</dbReference>
<dbReference type="Pfam" id="PF13091">
    <property type="entry name" value="PLDc_2"/>
    <property type="match status" value="2"/>
</dbReference>
<feature type="transmembrane region" description="Helical" evidence="13">
    <location>
        <begin position="43"/>
        <end position="64"/>
    </location>
</feature>
<keyword evidence="9 13" id="KW-0472">Membrane</keyword>
<dbReference type="GO" id="GO:0032049">
    <property type="term" value="P:cardiolipin biosynthetic process"/>
    <property type="evidence" value="ECO:0007669"/>
    <property type="project" value="UniProtKB-UniRule"/>
</dbReference>
<dbReference type="AlphaFoldDB" id="A0AAJ4A3R0"/>
<keyword evidence="5 13" id="KW-0812">Transmembrane</keyword>
<evidence type="ECO:0000256" key="13">
    <source>
        <dbReference type="SAM" id="Phobius"/>
    </source>
</evidence>
<comment type="subcellular location">
    <subcellularLocation>
        <location evidence="1">Cell membrane</location>
        <topology evidence="1">Multi-pass membrane protein</topology>
    </subcellularLocation>
</comment>
<dbReference type="PANTHER" id="PTHR21248:SF22">
    <property type="entry name" value="PHOSPHOLIPASE D"/>
    <property type="match status" value="1"/>
</dbReference>
<dbReference type="InterPro" id="IPR027379">
    <property type="entry name" value="CLS_N"/>
</dbReference>
<evidence type="ECO:0000256" key="1">
    <source>
        <dbReference type="ARBA" id="ARBA00004651"/>
    </source>
</evidence>
<keyword evidence="3" id="KW-0444">Lipid biosynthesis</keyword>
<accession>A0AAJ4A3R0</accession>
<dbReference type="EC" id="2.7.8.-" evidence="12"/>